<organism evidence="2 3">
    <name type="scientific">Wickerhamomyces pijperi</name>
    <name type="common">Yeast</name>
    <name type="synonym">Pichia pijperi</name>
    <dbReference type="NCBI Taxonomy" id="599730"/>
    <lineage>
        <taxon>Eukaryota</taxon>
        <taxon>Fungi</taxon>
        <taxon>Dikarya</taxon>
        <taxon>Ascomycota</taxon>
        <taxon>Saccharomycotina</taxon>
        <taxon>Saccharomycetes</taxon>
        <taxon>Phaffomycetales</taxon>
        <taxon>Wickerhamomycetaceae</taxon>
        <taxon>Wickerhamomyces</taxon>
    </lineage>
</organism>
<dbReference type="EMBL" id="JAEUBG010004410">
    <property type="protein sequence ID" value="KAH3681484.1"/>
    <property type="molecule type" value="Genomic_DNA"/>
</dbReference>
<dbReference type="Gene3D" id="3.40.1190.20">
    <property type="match status" value="1"/>
</dbReference>
<dbReference type="Pfam" id="PF00294">
    <property type="entry name" value="PfkB"/>
    <property type="match status" value="1"/>
</dbReference>
<dbReference type="InterPro" id="IPR029056">
    <property type="entry name" value="Ribokinase-like"/>
</dbReference>
<sequence length="363" mass="40344">MPSSNAPPKNPIFTTMGMFIIDTIEPHSTQSNSTPQIIQDNIIGGGGTFATLGARIIATSAHASAISWIIDEGSDLIPREIHEYLDSWSTDLRWRYDANRLTTRGWNGYVDVLGTREFRYLTPKKQITIDDLKDQGLLGARSFHLICSPMRVQEIVKLIRDHADRSDTEQPVIAWEPVPDFCGHEYLDQVLQALPMIDIFTPNAEEAARLLSQTEPTTTESLLQLSQYYTQCLSRDNSMIVLRCGALGCHTATINKDESSWFPAYHQLTPEKVIDPTGGGNTFIGSFLMGFILSGKDWRVASMCGNIGAGIAIEQVGMPSFEKEPINGDVWGGVSLKDRIKKYCSLKSQNGLDEEDIWEALVN</sequence>
<reference evidence="2" key="2">
    <citation type="submission" date="2021-01" db="EMBL/GenBank/DDBJ databases">
        <authorList>
            <person name="Schikora-Tamarit M.A."/>
        </authorList>
    </citation>
    <scope>NUCLEOTIDE SEQUENCE</scope>
    <source>
        <strain evidence="2">CBS2887</strain>
    </source>
</reference>
<proteinExistence type="predicted"/>
<feature type="domain" description="Carbohydrate kinase PfkB" evidence="1">
    <location>
        <begin position="181"/>
        <end position="317"/>
    </location>
</feature>
<dbReference type="OrthoDB" id="497927at2759"/>
<dbReference type="AlphaFoldDB" id="A0A9P8TJU6"/>
<protein>
    <recommendedName>
        <fullName evidence="1">Carbohydrate kinase PfkB domain-containing protein</fullName>
    </recommendedName>
</protein>
<gene>
    <name evidence="2" type="ORF">WICPIJ_007563</name>
</gene>
<keyword evidence="3" id="KW-1185">Reference proteome</keyword>
<dbReference type="InterPro" id="IPR011611">
    <property type="entry name" value="PfkB_dom"/>
</dbReference>
<name>A0A9P8TJU6_WICPI</name>
<evidence type="ECO:0000313" key="3">
    <source>
        <dbReference type="Proteomes" id="UP000774326"/>
    </source>
</evidence>
<comment type="caution">
    <text evidence="2">The sequence shown here is derived from an EMBL/GenBank/DDBJ whole genome shotgun (WGS) entry which is preliminary data.</text>
</comment>
<reference evidence="2" key="1">
    <citation type="journal article" date="2021" name="Open Biol.">
        <title>Shared evolutionary footprints suggest mitochondrial oxidative damage underlies multiple complex I losses in fungi.</title>
        <authorList>
            <person name="Schikora-Tamarit M.A."/>
            <person name="Marcet-Houben M."/>
            <person name="Nosek J."/>
            <person name="Gabaldon T."/>
        </authorList>
    </citation>
    <scope>NUCLEOTIDE SEQUENCE</scope>
    <source>
        <strain evidence="2">CBS2887</strain>
    </source>
</reference>
<evidence type="ECO:0000313" key="2">
    <source>
        <dbReference type="EMBL" id="KAH3681484.1"/>
    </source>
</evidence>
<dbReference type="PANTHER" id="PTHR47098">
    <property type="entry name" value="PROTEIN MAK32"/>
    <property type="match status" value="1"/>
</dbReference>
<evidence type="ECO:0000259" key="1">
    <source>
        <dbReference type="Pfam" id="PF00294"/>
    </source>
</evidence>
<dbReference type="Proteomes" id="UP000774326">
    <property type="component" value="Unassembled WGS sequence"/>
</dbReference>
<dbReference type="PANTHER" id="PTHR47098:SF2">
    <property type="entry name" value="PROTEIN MAK32"/>
    <property type="match status" value="1"/>
</dbReference>
<dbReference type="SUPFAM" id="SSF53613">
    <property type="entry name" value="Ribokinase-like"/>
    <property type="match status" value="1"/>
</dbReference>
<accession>A0A9P8TJU6</accession>